<dbReference type="STRING" id="149040.A0A194WUX9"/>
<dbReference type="GO" id="GO:0046464">
    <property type="term" value="P:acylglycerol catabolic process"/>
    <property type="evidence" value="ECO:0007669"/>
    <property type="project" value="TreeGrafter"/>
</dbReference>
<gene>
    <name evidence="2" type="ORF">LY89DRAFT_688930</name>
</gene>
<evidence type="ECO:0000313" key="2">
    <source>
        <dbReference type="EMBL" id="KUJ11760.1"/>
    </source>
</evidence>
<dbReference type="GO" id="GO:0047372">
    <property type="term" value="F:monoacylglycerol lipase activity"/>
    <property type="evidence" value="ECO:0007669"/>
    <property type="project" value="TreeGrafter"/>
</dbReference>
<dbReference type="Pfam" id="PF12697">
    <property type="entry name" value="Abhydrolase_6"/>
    <property type="match status" value="1"/>
</dbReference>
<proteinExistence type="predicted"/>
<name>A0A194WUX9_MOLSC</name>
<organism evidence="2 3">
    <name type="scientific">Mollisia scopiformis</name>
    <name type="common">Conifer needle endophyte fungus</name>
    <name type="synonym">Phialocephala scopiformis</name>
    <dbReference type="NCBI Taxonomy" id="149040"/>
    <lineage>
        <taxon>Eukaryota</taxon>
        <taxon>Fungi</taxon>
        <taxon>Dikarya</taxon>
        <taxon>Ascomycota</taxon>
        <taxon>Pezizomycotina</taxon>
        <taxon>Leotiomycetes</taxon>
        <taxon>Helotiales</taxon>
        <taxon>Mollisiaceae</taxon>
        <taxon>Mollisia</taxon>
    </lineage>
</organism>
<dbReference type="GeneID" id="28825534"/>
<dbReference type="SUPFAM" id="SSF53474">
    <property type="entry name" value="alpha/beta-Hydrolases"/>
    <property type="match status" value="1"/>
</dbReference>
<dbReference type="InterPro" id="IPR029058">
    <property type="entry name" value="AB_hydrolase_fold"/>
</dbReference>
<dbReference type="PANTHER" id="PTHR43798:SF5">
    <property type="entry name" value="MONOACYLGLYCEROL LIPASE ABHD6"/>
    <property type="match status" value="1"/>
</dbReference>
<feature type="domain" description="AB hydrolase-1" evidence="1">
    <location>
        <begin position="27"/>
        <end position="256"/>
    </location>
</feature>
<dbReference type="OrthoDB" id="190201at2759"/>
<dbReference type="InParanoid" id="A0A194WUX9"/>
<dbReference type="EMBL" id="KQ947426">
    <property type="protein sequence ID" value="KUJ11760.1"/>
    <property type="molecule type" value="Genomic_DNA"/>
</dbReference>
<dbReference type="InterPro" id="IPR000073">
    <property type="entry name" value="AB_hydrolase_1"/>
</dbReference>
<dbReference type="Gene3D" id="3.40.50.1820">
    <property type="entry name" value="alpha/beta hydrolase"/>
    <property type="match status" value="1"/>
</dbReference>
<reference evidence="2 3" key="1">
    <citation type="submission" date="2015-10" db="EMBL/GenBank/DDBJ databases">
        <title>Full genome of DAOMC 229536 Phialocephala scopiformis, a fungal endophyte of spruce producing the potent anti-insectan compound rugulosin.</title>
        <authorList>
            <consortium name="DOE Joint Genome Institute"/>
            <person name="Walker A.K."/>
            <person name="Frasz S.L."/>
            <person name="Seifert K.A."/>
            <person name="Miller J.D."/>
            <person name="Mondo S.J."/>
            <person name="Labutti K."/>
            <person name="Lipzen A."/>
            <person name="Dockter R."/>
            <person name="Kennedy M."/>
            <person name="Grigoriev I.V."/>
            <person name="Spatafora J.W."/>
        </authorList>
    </citation>
    <scope>NUCLEOTIDE SEQUENCE [LARGE SCALE GENOMIC DNA]</scope>
    <source>
        <strain evidence="2 3">CBS 120377</strain>
    </source>
</reference>
<protein>
    <submittedName>
        <fullName evidence="2">Alpha/beta-hydrolase</fullName>
    </submittedName>
</protein>
<dbReference type="InterPro" id="IPR050266">
    <property type="entry name" value="AB_hydrolase_sf"/>
</dbReference>
<dbReference type="PANTHER" id="PTHR43798">
    <property type="entry name" value="MONOACYLGLYCEROL LIPASE"/>
    <property type="match status" value="1"/>
</dbReference>
<evidence type="ECO:0000313" key="3">
    <source>
        <dbReference type="Proteomes" id="UP000070700"/>
    </source>
</evidence>
<dbReference type="RefSeq" id="XP_018066115.1">
    <property type="nucleotide sequence ID" value="XM_018215808.1"/>
</dbReference>
<dbReference type="AlphaFoldDB" id="A0A194WUX9"/>
<dbReference type="PRINTS" id="PR00111">
    <property type="entry name" value="ABHYDROLASE"/>
</dbReference>
<keyword evidence="3" id="KW-1185">Reference proteome</keyword>
<dbReference type="GO" id="GO:0016020">
    <property type="term" value="C:membrane"/>
    <property type="evidence" value="ECO:0007669"/>
    <property type="project" value="TreeGrafter"/>
</dbReference>
<dbReference type="Proteomes" id="UP000070700">
    <property type="component" value="Unassembled WGS sequence"/>
</dbReference>
<sequence>MSLYEISPDTSINVVASGKKVSTRPTLIFLHFWGGSSRTFTNTITYLSPHFHCIAVDFPGWGSSIGPQKSEAYSIAQLAIDIETLIPKLDVEDFVLVGHSMGGKVSQHIAGRNQLSGLKAVVLLGPAPPTPFSLPPDMKQQQISAYSSHESAEFVVRNVLSSAQISDEMVSALVEDMLKGTELATKAWPAYAMAEDIATVARKITVPVLVIGGELDKVEPIQRLEEKVLANINGAEMVLIKGSGHLLPVEAPEQVASHIEAFVQKVTG</sequence>
<dbReference type="KEGG" id="psco:LY89DRAFT_688930"/>
<keyword evidence="2" id="KW-0378">Hydrolase</keyword>
<accession>A0A194WUX9</accession>
<evidence type="ECO:0000259" key="1">
    <source>
        <dbReference type="Pfam" id="PF12697"/>
    </source>
</evidence>